<gene>
    <name evidence="1" type="ORF">RISW2_20160</name>
</gene>
<keyword evidence="2" id="KW-1185">Reference proteome</keyword>
<dbReference type="SUPFAM" id="SSF52141">
    <property type="entry name" value="Uracil-DNA glycosylase-like"/>
    <property type="match status" value="1"/>
</dbReference>
<comment type="caution">
    <text evidence="1">The sequence shown here is derived from an EMBL/GenBank/DDBJ whole genome shotgun (WGS) entry which is preliminary data.</text>
</comment>
<name>X7FB03_9RHOB</name>
<evidence type="ECO:0008006" key="3">
    <source>
        <dbReference type="Google" id="ProtNLM"/>
    </source>
</evidence>
<sequence length="189" mass="20503">MSLARQAPCSRARAYRDAVARRRAFALPGYETLAEAGFDGDYVSPIQMSSGNLYGPMILSKDWLDAPSARAHRRRLALAGYLPETPFNRVLDRALALAGLTRADIYVAPVFCLLPPVRSHRLPLADARASFEAVTGFELMGRRPVAAGTDAQRVLRAAGVAHVPTIHPSARGLPFEDRAVRIARALEAA</sequence>
<protein>
    <recommendedName>
        <fullName evidence="3">Uracil-DNA glycosylase-like domain-containing protein</fullName>
    </recommendedName>
</protein>
<dbReference type="STRING" id="1449351.RISW2_20160"/>
<dbReference type="InterPro" id="IPR036895">
    <property type="entry name" value="Uracil-DNA_glycosylase-like_sf"/>
</dbReference>
<dbReference type="OrthoDB" id="7839248at2"/>
<organism evidence="1 2">
    <name type="scientific">Roseivivax isoporae LMG 25204</name>
    <dbReference type="NCBI Taxonomy" id="1449351"/>
    <lineage>
        <taxon>Bacteria</taxon>
        <taxon>Pseudomonadati</taxon>
        <taxon>Pseudomonadota</taxon>
        <taxon>Alphaproteobacteria</taxon>
        <taxon>Rhodobacterales</taxon>
        <taxon>Roseobacteraceae</taxon>
        <taxon>Roseivivax</taxon>
    </lineage>
</organism>
<dbReference type="EMBL" id="JAME01000006">
    <property type="protein sequence ID" value="ETX29965.1"/>
    <property type="molecule type" value="Genomic_DNA"/>
</dbReference>
<reference evidence="1 2" key="1">
    <citation type="submission" date="2014-01" db="EMBL/GenBank/DDBJ databases">
        <title>Roseivivax isoporae LMG 25204 Genome Sequencing.</title>
        <authorList>
            <person name="Lai Q."/>
            <person name="Li G."/>
            <person name="Shao Z."/>
        </authorList>
    </citation>
    <scope>NUCLEOTIDE SEQUENCE [LARGE SCALE GENOMIC DNA]</scope>
    <source>
        <strain evidence="1 2">LMG 25204</strain>
    </source>
</reference>
<dbReference type="RefSeq" id="WP_051491820.1">
    <property type="nucleotide sequence ID" value="NZ_JAME01000006.1"/>
</dbReference>
<accession>X7FB03</accession>
<dbReference type="eggNOG" id="COG1573">
    <property type="taxonomic scope" value="Bacteria"/>
</dbReference>
<dbReference type="Proteomes" id="UP000023430">
    <property type="component" value="Unassembled WGS sequence"/>
</dbReference>
<dbReference type="AlphaFoldDB" id="X7FB03"/>
<evidence type="ECO:0000313" key="2">
    <source>
        <dbReference type="Proteomes" id="UP000023430"/>
    </source>
</evidence>
<proteinExistence type="predicted"/>
<evidence type="ECO:0000313" key="1">
    <source>
        <dbReference type="EMBL" id="ETX29965.1"/>
    </source>
</evidence>